<evidence type="ECO:0000256" key="3">
    <source>
        <dbReference type="ARBA" id="ARBA00022679"/>
    </source>
</evidence>
<keyword evidence="10" id="KW-1185">Reference proteome</keyword>
<dbReference type="SUPFAM" id="SSF81631">
    <property type="entry name" value="PAP/OAS1 substrate-binding domain"/>
    <property type="match status" value="1"/>
</dbReference>
<feature type="non-terminal residue" evidence="9">
    <location>
        <position position="407"/>
    </location>
</feature>
<evidence type="ECO:0000256" key="1">
    <source>
        <dbReference type="ARBA" id="ARBA00001936"/>
    </source>
</evidence>
<dbReference type="Proteomes" id="UP001177023">
    <property type="component" value="Unassembled WGS sequence"/>
</dbReference>
<dbReference type="InterPro" id="IPR002058">
    <property type="entry name" value="PAP_assoc"/>
</dbReference>
<dbReference type="AlphaFoldDB" id="A0AA36GE57"/>
<dbReference type="InterPro" id="IPR043519">
    <property type="entry name" value="NT_sf"/>
</dbReference>
<evidence type="ECO:0000313" key="10">
    <source>
        <dbReference type="Proteomes" id="UP001177023"/>
    </source>
</evidence>
<evidence type="ECO:0000259" key="7">
    <source>
        <dbReference type="Pfam" id="PF03828"/>
    </source>
</evidence>
<comment type="cofactor">
    <cofactor evidence="1">
        <name>Mn(2+)</name>
        <dbReference type="ChEBI" id="CHEBI:29035"/>
    </cofactor>
</comment>
<name>A0AA36GE57_9BILA</name>
<dbReference type="GO" id="GO:0031123">
    <property type="term" value="P:RNA 3'-end processing"/>
    <property type="evidence" value="ECO:0007669"/>
    <property type="project" value="TreeGrafter"/>
</dbReference>
<protein>
    <submittedName>
        <fullName evidence="9">Uncharacterized protein</fullName>
    </submittedName>
</protein>
<keyword evidence="3" id="KW-0808">Transferase</keyword>
<dbReference type="Gene3D" id="1.10.1410.10">
    <property type="match status" value="1"/>
</dbReference>
<dbReference type="Gene3D" id="3.30.460.10">
    <property type="entry name" value="Beta Polymerase, domain 2"/>
    <property type="match status" value="1"/>
</dbReference>
<dbReference type="SUPFAM" id="SSF81301">
    <property type="entry name" value="Nucleotidyltransferase"/>
    <property type="match status" value="1"/>
</dbReference>
<evidence type="ECO:0000259" key="8">
    <source>
        <dbReference type="Pfam" id="PF22600"/>
    </source>
</evidence>
<dbReference type="Pfam" id="PF22600">
    <property type="entry name" value="MTPAP-like_central"/>
    <property type="match status" value="1"/>
</dbReference>
<evidence type="ECO:0000256" key="5">
    <source>
        <dbReference type="ARBA" id="ARBA00022842"/>
    </source>
</evidence>
<dbReference type="EMBL" id="CATQJA010002710">
    <property type="protein sequence ID" value="CAJ0587677.1"/>
    <property type="molecule type" value="Genomic_DNA"/>
</dbReference>
<evidence type="ECO:0000256" key="2">
    <source>
        <dbReference type="ARBA" id="ARBA00001946"/>
    </source>
</evidence>
<feature type="domain" description="PAP-associated" evidence="7">
    <location>
        <begin position="288"/>
        <end position="343"/>
    </location>
</feature>
<dbReference type="GO" id="GO:0046872">
    <property type="term" value="F:metal ion binding"/>
    <property type="evidence" value="ECO:0007669"/>
    <property type="project" value="UniProtKB-KW"/>
</dbReference>
<dbReference type="GO" id="GO:0050265">
    <property type="term" value="F:RNA uridylyltransferase activity"/>
    <property type="evidence" value="ECO:0007669"/>
    <property type="project" value="TreeGrafter"/>
</dbReference>
<evidence type="ECO:0000256" key="4">
    <source>
        <dbReference type="ARBA" id="ARBA00022723"/>
    </source>
</evidence>
<gene>
    <name evidence="9" type="ORF">MSPICULIGERA_LOCUS25632</name>
</gene>
<reference evidence="9" key="1">
    <citation type="submission" date="2023-06" db="EMBL/GenBank/DDBJ databases">
        <authorList>
            <person name="Delattre M."/>
        </authorList>
    </citation>
    <scope>NUCLEOTIDE SEQUENCE</scope>
    <source>
        <strain evidence="9">AF72</strain>
    </source>
</reference>
<dbReference type="GO" id="GO:1990817">
    <property type="term" value="F:poly(A) RNA polymerase activity"/>
    <property type="evidence" value="ECO:0007669"/>
    <property type="project" value="UniProtKB-ARBA"/>
</dbReference>
<proteinExistence type="predicted"/>
<sequence>MATNAKWSTPNQYPWYVGTNSAFITKTHAASDVLATRRKEFARLTNEMWDYYPIKQLAAKKTLLRRIGKTMRRQIENFYGFPEYVLLMSGSTVSGLATKGSDVDMVILADPLRGQPEQECQRAYLRDLAYRISQDQSFQDLIGGMPLAINASIPLLKFVADIRGHPVECDLSVACNQEAFVSSHHNSFLIRKYVEFDARVAPLCMIVKKWAKNYGVYGPMHCRFNSYAIVMLVLHFLQCGVSPPVIPNLIPLYPGYFACGEQDFPHRVDYHAPPPDPFPEDEPRNESNLGELFYLFCLYYKEFDFAATSIDMRKAEARPRDDRDRDQPQSPLVVLKDPIDTHNPARTVRRKKDDICEDPICVDLHGGPMHPFEQIKDSFSAMVHHFESTNVPLQSLSRLMLENIWGD</sequence>
<keyword evidence="5" id="KW-0460">Magnesium</keyword>
<evidence type="ECO:0000313" key="9">
    <source>
        <dbReference type="EMBL" id="CAJ0587677.1"/>
    </source>
</evidence>
<dbReference type="Pfam" id="PF03828">
    <property type="entry name" value="PAP_assoc"/>
    <property type="match status" value="1"/>
</dbReference>
<accession>A0AA36GE57</accession>
<keyword evidence="4" id="KW-0479">Metal-binding</keyword>
<feature type="domain" description="Poly(A) RNA polymerase mitochondrial-like central palm" evidence="8">
    <location>
        <begin position="46"/>
        <end position="183"/>
    </location>
</feature>
<organism evidence="9 10">
    <name type="scientific">Mesorhabditis spiculigera</name>
    <dbReference type="NCBI Taxonomy" id="96644"/>
    <lineage>
        <taxon>Eukaryota</taxon>
        <taxon>Metazoa</taxon>
        <taxon>Ecdysozoa</taxon>
        <taxon>Nematoda</taxon>
        <taxon>Chromadorea</taxon>
        <taxon>Rhabditida</taxon>
        <taxon>Rhabditina</taxon>
        <taxon>Rhabditomorpha</taxon>
        <taxon>Rhabditoidea</taxon>
        <taxon>Rhabditidae</taxon>
        <taxon>Mesorhabditinae</taxon>
        <taxon>Mesorhabditis</taxon>
    </lineage>
</organism>
<dbReference type="PANTHER" id="PTHR12271">
    <property type="entry name" value="POLY A POLYMERASE CID PAP -RELATED"/>
    <property type="match status" value="1"/>
</dbReference>
<feature type="compositionally biased region" description="Basic and acidic residues" evidence="6">
    <location>
        <begin position="315"/>
        <end position="327"/>
    </location>
</feature>
<comment type="caution">
    <text evidence="9">The sequence shown here is derived from an EMBL/GenBank/DDBJ whole genome shotgun (WGS) entry which is preliminary data.</text>
</comment>
<dbReference type="InterPro" id="IPR054708">
    <property type="entry name" value="MTPAP-like_central"/>
</dbReference>
<evidence type="ECO:0000256" key="6">
    <source>
        <dbReference type="SAM" id="MobiDB-lite"/>
    </source>
</evidence>
<dbReference type="PANTHER" id="PTHR12271:SF128">
    <property type="entry name" value="PAP-ASSOCIATED DOMAIN-CONTAINING PROTEIN"/>
    <property type="match status" value="1"/>
</dbReference>
<feature type="region of interest" description="Disordered" evidence="6">
    <location>
        <begin position="315"/>
        <end position="337"/>
    </location>
</feature>
<dbReference type="CDD" id="cd05402">
    <property type="entry name" value="NT_PAP_TUTase"/>
    <property type="match status" value="1"/>
</dbReference>
<comment type="cofactor">
    <cofactor evidence="2">
        <name>Mg(2+)</name>
        <dbReference type="ChEBI" id="CHEBI:18420"/>
    </cofactor>
</comment>